<name>A0ABP0QFI8_9DINO</name>
<evidence type="ECO:0000313" key="2">
    <source>
        <dbReference type="EMBL" id="CAK9087013.1"/>
    </source>
</evidence>
<organism evidence="2 3">
    <name type="scientific">Durusdinium trenchii</name>
    <dbReference type="NCBI Taxonomy" id="1381693"/>
    <lineage>
        <taxon>Eukaryota</taxon>
        <taxon>Sar</taxon>
        <taxon>Alveolata</taxon>
        <taxon>Dinophyceae</taxon>
        <taxon>Suessiales</taxon>
        <taxon>Symbiodiniaceae</taxon>
        <taxon>Durusdinium</taxon>
    </lineage>
</organism>
<reference evidence="2 3" key="1">
    <citation type="submission" date="2024-02" db="EMBL/GenBank/DDBJ databases">
        <authorList>
            <person name="Chen Y."/>
            <person name="Shah S."/>
            <person name="Dougan E. K."/>
            <person name="Thang M."/>
            <person name="Chan C."/>
        </authorList>
    </citation>
    <scope>NUCLEOTIDE SEQUENCE [LARGE SCALE GENOMIC DNA]</scope>
</reference>
<evidence type="ECO:0000313" key="3">
    <source>
        <dbReference type="Proteomes" id="UP001642464"/>
    </source>
</evidence>
<dbReference type="Proteomes" id="UP001642464">
    <property type="component" value="Unassembled WGS sequence"/>
</dbReference>
<evidence type="ECO:0000256" key="1">
    <source>
        <dbReference type="SAM" id="MobiDB-lite"/>
    </source>
</evidence>
<dbReference type="EMBL" id="CAXAMM010039518">
    <property type="protein sequence ID" value="CAK9087013.1"/>
    <property type="molecule type" value="Genomic_DNA"/>
</dbReference>
<gene>
    <name evidence="2" type="ORF">SCF082_LOCUS41149</name>
</gene>
<comment type="caution">
    <text evidence="2">The sequence shown here is derived from an EMBL/GenBank/DDBJ whole genome shotgun (WGS) entry which is preliminary data.</text>
</comment>
<proteinExistence type="predicted"/>
<sequence length="1334" mass="148471">MNIEAINQQEFLQVLPPSTHDRRLPIRCLLCTSQKQPLGKIFEAHMPKPKVVTHFIRQHCKTARHVAAVSQWRQNQDAGGGGDDDPAPVQDTAQLVPCQGFSLTHGNDRVCAFKKELVQWARSTKLASALSKHIYSFNVSTDELVVHHESCLKLVESADSERPMCEKCREPGLRDPALRSALRFSLKYWAAAVLQSRLFKSPENTEFLMSQLKETVFYKTTHKRVDAVICDDNSKLQKFVRMSWVKMGSHCLTDSSMEFLESTVKPCLLVNVADCKGETQQLANQFTVALATNQFDRHSLDGITLRILKATSSGTLTGNPTALGILLQCLDMAERGSRGSTTLRKPRQMQDQEKAIVEEAAIMLASNGCSDKLMRNLGFSRRTTLQTHSRLQNLLDQGFPCSAVALLFPEVVDMNFVLIDSLIKKCTSTKMRMALCVDATYLLPMHTCVDLQGRKGFIGGPFKMSDVGSDAPGSFQQVIDGKDLYEKMKANRMSLGAIEVLRMLDAVLAHGKDYVRLIVCDGQGCHGLLRNAIWGNLDPAFRRKIMDTSWFSLLRHKELPGLEDIPNFPFKLCMLGDNPVYCLAGPAHAAKSAAGQALSPAKVLYYGVHFCDPAATLQNSMPVPAYCRKDPMSDRLCSLLSSPWFLISQDDIADLNEVHIPWHLRGFLLWGVTTALCVAPAVHARMKLKTRCEVALTGLITQDLFALVAAQKETQAKVSRGKFSMAPQTRRNLQAVAATTVLMCASKPSDWQCWRSAHSLSEIAIEHHFGRLRSQFASGEMNARSFFNASARLMRQLQNDKTSKVHAAGEDHPLDTAALRSCAKRALESSLLLVSKCSNIPVKSLEQQYKLETHCGFFGEDDAEGEDLLENSLLAEEEEAMKDQNDMKNVLMQIGEMASEEHCPSEDVKEAVDPDAAMPDGQDIIDLTDGVGDEETAEIERKDLPTTLADGLAKRSMWAGLFQLSVFLRCGTDGMDSIFLKKGEIIRKRARKLNWHQSIESQMKLIREEEGEMLAGQRGSRLSKWIQSTQKIRDKAGLPAPESLVIGSVVVLQVGGRAAAAVVHTLWPNAKKPKPCCQRLPLERIKVFRATLLLESTADQCMYPSEDTFVYKPECILAILDVSEANMNHGKILLTPTSMTAMAELTSQFQAGPENGDLGQECPDTQDKQAEPQKQARKSSRSFKAVASRFKKAANTRNARNPDNKEDELVITAESFRRSEKGRLAIKRVLTKAAEIDGLKFPNSPSFDPISQKCSAKICKNIGDYTFKEFISEAPLLFQYKHFKVRNPIHYGNKVNEELRQILSELRGDPPSRRAFQRLIAEVRQAQVAGSIRL</sequence>
<accession>A0ABP0QFI8</accession>
<keyword evidence="3" id="KW-1185">Reference proteome</keyword>
<feature type="region of interest" description="Disordered" evidence="1">
    <location>
        <begin position="1150"/>
        <end position="1181"/>
    </location>
</feature>
<protein>
    <submittedName>
        <fullName evidence="2">ZnF_CDGSH domain-containing protein</fullName>
    </submittedName>
</protein>